<reference evidence="2 3" key="1">
    <citation type="submission" date="2021-07" db="EMBL/GenBank/DDBJ databases">
        <title>Flavobacterium WSW3-B6 sp.nov, isolated from seaweed.</title>
        <authorList>
            <person name="Muhammad N."/>
            <person name="Ho H."/>
            <person name="Lee Y.-J."/>
            <person name="Nguyen T."/>
            <person name="Ho J."/>
            <person name="Kim S.-G."/>
        </authorList>
    </citation>
    <scope>NUCLEOTIDE SEQUENCE [LARGE SCALE GENOMIC DNA]</scope>
    <source>
        <strain evidence="2 3">WSW3-B6</strain>
    </source>
</reference>
<sequence length="560" mass="63779">MKKLLFLLLPLATVSLYAQEEEKEEVRVYGGFESNIQWYLNDSGRGIEQPVTPIRSNNYFLINYQYSNFTAGFQIEAYEDNALLNYNPGFKGGGVGTYYLNYANEKLDVTAGYFYEQFGSGLLLRAWEDRALGINTALRGGRVLFRPTDDVRLTALFGQQRTGFDVANGRIYGFNSDINLTNLFKFEQSDLSLGFSYVGRYEKVTIPDPNFDELTNAFAGRINFIYDSFYFSGEYNYKQEDAVLDVQNRINNDFVKPGNAILLNFGYTDIGLGIDATFRRMENMSFLSEREPTFVDATSSSLNFNDKVLNFVPALTKQHHSNLANIYVFQAQGKVDFIDLSIMKAGETGGQIDIFYEFPKESTFGGKYGTKVALNASSWYNLPGSYRFTPAEYETDFFGVGEKYFSDYNIEIKKRLSETWLANFYYVNQYYNTLWLQGGEAVNSNIVTGEVVYNFDTTKSVRVEGEHMWADADMKNWAGATVELNLNDKYSFYFWDIYNYGNDNSEDQTHYYNFGGAYRHGATRLALNYGRQRGGLVCVGGVCRFVPESTGFTLTLSTAF</sequence>
<keyword evidence="1" id="KW-0732">Signal</keyword>
<name>A0ABX8V9G3_9FLAO</name>
<evidence type="ECO:0000313" key="3">
    <source>
        <dbReference type="Proteomes" id="UP000825381"/>
    </source>
</evidence>
<evidence type="ECO:0000256" key="1">
    <source>
        <dbReference type="SAM" id="SignalP"/>
    </source>
</evidence>
<dbReference type="Pfam" id="PF19494">
    <property type="entry name" value="DUF6029"/>
    <property type="match status" value="1"/>
</dbReference>
<feature type="chain" id="PRO_5046209270" evidence="1">
    <location>
        <begin position="19"/>
        <end position="560"/>
    </location>
</feature>
<protein>
    <submittedName>
        <fullName evidence="2">Uncharacterized protein</fullName>
    </submittedName>
</protein>
<dbReference type="EMBL" id="CP080429">
    <property type="protein sequence ID" value="QYJ69481.1"/>
    <property type="molecule type" value="Genomic_DNA"/>
</dbReference>
<feature type="signal peptide" evidence="1">
    <location>
        <begin position="1"/>
        <end position="18"/>
    </location>
</feature>
<dbReference type="Proteomes" id="UP000825381">
    <property type="component" value="Chromosome"/>
</dbReference>
<keyword evidence="3" id="KW-1185">Reference proteome</keyword>
<gene>
    <name evidence="2" type="ORF">K1I41_05150</name>
</gene>
<proteinExistence type="predicted"/>
<organism evidence="2 3">
    <name type="scientific">Flavobacterium litorale</name>
    <dbReference type="NCBI Taxonomy" id="2856519"/>
    <lineage>
        <taxon>Bacteria</taxon>
        <taxon>Pseudomonadati</taxon>
        <taxon>Bacteroidota</taxon>
        <taxon>Flavobacteriia</taxon>
        <taxon>Flavobacteriales</taxon>
        <taxon>Flavobacteriaceae</taxon>
        <taxon>Flavobacterium</taxon>
    </lineage>
</organism>
<evidence type="ECO:0000313" key="2">
    <source>
        <dbReference type="EMBL" id="QYJ69481.1"/>
    </source>
</evidence>
<dbReference type="InterPro" id="IPR046070">
    <property type="entry name" value="DUF6029"/>
</dbReference>
<accession>A0ABX8V9G3</accession>